<dbReference type="InterPro" id="IPR039506">
    <property type="entry name" value="SPOB_a"/>
</dbReference>
<evidence type="ECO:0000256" key="2">
    <source>
        <dbReference type="ARBA" id="ARBA00022679"/>
    </source>
</evidence>
<dbReference type="InterPro" id="IPR036890">
    <property type="entry name" value="HATPase_C_sf"/>
</dbReference>
<proteinExistence type="predicted"/>
<feature type="domain" description="Sensor histidine kinase NatK-like C-terminal" evidence="5">
    <location>
        <begin position="478"/>
        <end position="583"/>
    </location>
</feature>
<keyword evidence="4" id="KW-1133">Transmembrane helix</keyword>
<keyword evidence="8" id="KW-1185">Reference proteome</keyword>
<dbReference type="RefSeq" id="WP_341417774.1">
    <property type="nucleotide sequence ID" value="NZ_JBBPCC010000016.1"/>
</dbReference>
<dbReference type="InterPro" id="IPR032834">
    <property type="entry name" value="NatK-like_C"/>
</dbReference>
<dbReference type="PANTHER" id="PTHR40448">
    <property type="entry name" value="TWO-COMPONENT SENSOR HISTIDINE KINASE"/>
    <property type="match status" value="1"/>
</dbReference>
<feature type="transmembrane region" description="Helical" evidence="4">
    <location>
        <begin position="7"/>
        <end position="28"/>
    </location>
</feature>
<dbReference type="Pfam" id="PF14689">
    <property type="entry name" value="SPOB_a"/>
    <property type="match status" value="1"/>
</dbReference>
<accession>A0ABU9DR09</accession>
<evidence type="ECO:0000256" key="3">
    <source>
        <dbReference type="ARBA" id="ARBA00022777"/>
    </source>
</evidence>
<dbReference type="InterPro" id="IPR016120">
    <property type="entry name" value="Sig_transdc_His_kin_SpoOB"/>
</dbReference>
<dbReference type="Proteomes" id="UP001469365">
    <property type="component" value="Unassembled WGS sequence"/>
</dbReference>
<dbReference type="Gene3D" id="3.30.565.10">
    <property type="entry name" value="Histidine kinase-like ATPase, C-terminal domain"/>
    <property type="match status" value="1"/>
</dbReference>
<evidence type="ECO:0000259" key="5">
    <source>
        <dbReference type="Pfam" id="PF14501"/>
    </source>
</evidence>
<evidence type="ECO:0000313" key="7">
    <source>
        <dbReference type="EMBL" id="MEK8130632.1"/>
    </source>
</evidence>
<dbReference type="SUPFAM" id="SSF55890">
    <property type="entry name" value="Sporulation response regulatory protein Spo0B"/>
    <property type="match status" value="1"/>
</dbReference>
<keyword evidence="4" id="KW-0812">Transmembrane</keyword>
<keyword evidence="3" id="KW-0418">Kinase</keyword>
<dbReference type="SUPFAM" id="SSF55874">
    <property type="entry name" value="ATPase domain of HSP90 chaperone/DNA topoisomerase II/histidine kinase"/>
    <property type="match status" value="1"/>
</dbReference>
<keyword evidence="1" id="KW-0597">Phosphoprotein</keyword>
<keyword evidence="2" id="KW-0808">Transferase</keyword>
<comment type="caution">
    <text evidence="7">The sequence shown here is derived from an EMBL/GenBank/DDBJ whole genome shotgun (WGS) entry which is preliminary data.</text>
</comment>
<evidence type="ECO:0000256" key="4">
    <source>
        <dbReference type="SAM" id="Phobius"/>
    </source>
</evidence>
<dbReference type="PANTHER" id="PTHR40448:SF1">
    <property type="entry name" value="TWO-COMPONENT SENSOR HISTIDINE KINASE"/>
    <property type="match status" value="1"/>
</dbReference>
<dbReference type="Pfam" id="PF14501">
    <property type="entry name" value="HATPase_c_5"/>
    <property type="match status" value="1"/>
</dbReference>
<evidence type="ECO:0000256" key="1">
    <source>
        <dbReference type="ARBA" id="ARBA00022553"/>
    </source>
</evidence>
<dbReference type="EMBL" id="JBBPCC010000016">
    <property type="protein sequence ID" value="MEK8130632.1"/>
    <property type="molecule type" value="Genomic_DNA"/>
</dbReference>
<organism evidence="7 8">
    <name type="scientific">Paenibacillus filicis</name>
    <dbReference type="NCBI Taxonomy" id="669464"/>
    <lineage>
        <taxon>Bacteria</taxon>
        <taxon>Bacillati</taxon>
        <taxon>Bacillota</taxon>
        <taxon>Bacilli</taxon>
        <taxon>Bacillales</taxon>
        <taxon>Paenibacillaceae</taxon>
        <taxon>Paenibacillus</taxon>
    </lineage>
</organism>
<feature type="transmembrane region" description="Helical" evidence="4">
    <location>
        <begin position="342"/>
        <end position="364"/>
    </location>
</feature>
<protein>
    <submittedName>
        <fullName evidence="7">GHKL domain-containing protein</fullName>
    </submittedName>
</protein>
<name>A0ABU9DR09_9BACL</name>
<evidence type="ECO:0000313" key="8">
    <source>
        <dbReference type="Proteomes" id="UP001469365"/>
    </source>
</evidence>
<gene>
    <name evidence="7" type="ORF">WMW72_22250</name>
</gene>
<reference evidence="7 8" key="1">
    <citation type="submission" date="2024-04" db="EMBL/GenBank/DDBJ databases">
        <title>draft genome sequnece of Paenibacillus filicis.</title>
        <authorList>
            <person name="Kim D.-U."/>
        </authorList>
    </citation>
    <scope>NUCLEOTIDE SEQUENCE [LARGE SCALE GENOMIC DNA]</scope>
    <source>
        <strain evidence="7 8">KACC14197</strain>
    </source>
</reference>
<evidence type="ECO:0000259" key="6">
    <source>
        <dbReference type="Pfam" id="PF14689"/>
    </source>
</evidence>
<dbReference type="Gene3D" id="1.10.287.130">
    <property type="match status" value="1"/>
</dbReference>
<feature type="domain" description="SpoOB alpha-helical" evidence="6">
    <location>
        <begin position="383"/>
        <end position="437"/>
    </location>
</feature>
<sequence length="585" mass="66530">MSQSTKMLLISVSVVLVLTANILLYFNLTKNTLHDNHQRELRSIEAHIQLLVEQSRNGSKLYEDMIGEKLRMASIAVEHALPADVEQVTDQQLHELREQLMLDDLTLMKKSGNDIILYKSTDPREVGLGTRHWGAWYTAFEQLLEKQFVTIPWGQVLPNFWSGPYEVATSNTRNIMKWGYYYSGKTNYIIDPYVDNTAFDKYEKETGLNAIMGNLLKTYPFLVEIAGINPMTFDNEKTWVTENGELLDPLIHRAVFFGDYTYTNVAKDKEYVKMASRTRQPVSYVEEIKGKKVEKSFIAIHSDTLDVVRAWEEHPDPSLQGLYVLNLTSDVDSMEATLNKQFQTVVIVVAVITLLSLLLVFFLIRRVSQARDKAIQLTSETYSEEFNQMYLDFRGQRHDFLNHVSVIHSLVELGRHGELLDYTNTLVGDIQGVQDIMAIGQPEFAAIIQAKTMAATNKKVRFTHDIDIPSKVLPGTRAFDMVRVLGNLIDNAFEEAARLPAEERWVSCTGWMEGGSVHFKVVNPLAYTAPSGQPNEVFRDGYTTKANHTGLGLWISNKLIRKNRGEISVEASREHFIAHVKMPIS</sequence>
<keyword evidence="4" id="KW-0472">Membrane</keyword>